<dbReference type="InterPro" id="IPR036188">
    <property type="entry name" value="FAD/NAD-bd_sf"/>
</dbReference>
<dbReference type="GO" id="GO:0004729">
    <property type="term" value="F:oxygen-dependent protoporphyrinogen oxidase activity"/>
    <property type="evidence" value="ECO:0007669"/>
    <property type="project" value="UniProtKB-UniRule"/>
</dbReference>
<dbReference type="PANTHER" id="PTHR42923">
    <property type="entry name" value="PROTOPORPHYRINOGEN OXIDASE"/>
    <property type="match status" value="1"/>
</dbReference>
<dbReference type="InterPro" id="IPR004572">
    <property type="entry name" value="Protoporphyrinogen_oxidase"/>
</dbReference>
<dbReference type="InterPro" id="IPR002937">
    <property type="entry name" value="Amino_oxidase"/>
</dbReference>
<comment type="caution">
    <text evidence="13">The sequence shown here is derived from an EMBL/GenBank/DDBJ whole genome shotgun (WGS) entry which is preliminary data.</text>
</comment>
<dbReference type="AlphaFoldDB" id="A0A2W1LM30"/>
<evidence type="ECO:0000256" key="11">
    <source>
        <dbReference type="RuleBase" id="RU364052"/>
    </source>
</evidence>
<protein>
    <recommendedName>
        <fullName evidence="6 11">Coproporphyrinogen III oxidase</fullName>
        <ecNumber evidence="5 11">1.3.3.15</ecNumber>
    </recommendedName>
</protein>
<accession>A0A2W1LM30</accession>
<evidence type="ECO:0000256" key="4">
    <source>
        <dbReference type="ARBA" id="ARBA00008310"/>
    </source>
</evidence>
<evidence type="ECO:0000256" key="2">
    <source>
        <dbReference type="ARBA" id="ARBA00001974"/>
    </source>
</evidence>
<dbReference type="Gene3D" id="1.10.3110.10">
    <property type="entry name" value="protoporphyrinogen ix oxidase, domain 3"/>
    <property type="match status" value="1"/>
</dbReference>
<evidence type="ECO:0000256" key="1">
    <source>
        <dbReference type="ARBA" id="ARBA00001755"/>
    </source>
</evidence>
<dbReference type="Pfam" id="PF01593">
    <property type="entry name" value="Amino_oxidase"/>
    <property type="match status" value="1"/>
</dbReference>
<keyword evidence="14" id="KW-1185">Reference proteome</keyword>
<reference evidence="13 14" key="1">
    <citation type="submission" date="2018-06" db="EMBL/GenBank/DDBJ databases">
        <title>Paenibacillus imtechensis sp. nov.</title>
        <authorList>
            <person name="Pinnaka A.K."/>
            <person name="Singh H."/>
            <person name="Kaur M."/>
        </authorList>
    </citation>
    <scope>NUCLEOTIDE SEQUENCE [LARGE SCALE GENOMIC DNA]</scope>
    <source>
        <strain evidence="13 14">SMB1</strain>
    </source>
</reference>
<comment type="subcellular location">
    <subcellularLocation>
        <location evidence="11">Cytoplasm</location>
    </subcellularLocation>
</comment>
<gene>
    <name evidence="13" type="primary">hemG</name>
    <name evidence="13" type="ORF">DNH61_10890</name>
</gene>
<dbReference type="GO" id="GO:0006783">
    <property type="term" value="P:heme biosynthetic process"/>
    <property type="evidence" value="ECO:0007669"/>
    <property type="project" value="UniProtKB-UniRule"/>
</dbReference>
<evidence type="ECO:0000256" key="8">
    <source>
        <dbReference type="ARBA" id="ARBA00022827"/>
    </source>
</evidence>
<evidence type="ECO:0000256" key="5">
    <source>
        <dbReference type="ARBA" id="ARBA00012402"/>
    </source>
</evidence>
<proteinExistence type="inferred from homology"/>
<keyword evidence="10 11" id="KW-0350">Heme biosynthesis</keyword>
<keyword evidence="9 11" id="KW-0560">Oxidoreductase</keyword>
<name>A0A2W1LM30_9BACL</name>
<comment type="cofactor">
    <cofactor evidence="2 11">
        <name>FAD</name>
        <dbReference type="ChEBI" id="CHEBI:57692"/>
    </cofactor>
</comment>
<dbReference type="EMBL" id="QKRB01000043">
    <property type="protein sequence ID" value="PZD95935.1"/>
    <property type="molecule type" value="Genomic_DNA"/>
</dbReference>
<dbReference type="Proteomes" id="UP000249522">
    <property type="component" value="Unassembled WGS sequence"/>
</dbReference>
<organism evidence="13 14">
    <name type="scientific">Paenibacillus sambharensis</name>
    <dbReference type="NCBI Taxonomy" id="1803190"/>
    <lineage>
        <taxon>Bacteria</taxon>
        <taxon>Bacillati</taxon>
        <taxon>Bacillota</taxon>
        <taxon>Bacilli</taxon>
        <taxon>Bacillales</taxon>
        <taxon>Paenibacillaceae</taxon>
        <taxon>Paenibacillus</taxon>
    </lineage>
</organism>
<dbReference type="RefSeq" id="WP_111146680.1">
    <property type="nucleotide sequence ID" value="NZ_QKRB01000043.1"/>
</dbReference>
<dbReference type="Gene3D" id="3.90.660.20">
    <property type="entry name" value="Protoporphyrinogen oxidase, mitochondrial, domain 2"/>
    <property type="match status" value="1"/>
</dbReference>
<evidence type="ECO:0000256" key="3">
    <source>
        <dbReference type="ARBA" id="ARBA00004744"/>
    </source>
</evidence>
<dbReference type="InterPro" id="IPR050464">
    <property type="entry name" value="Zeta_carotene_desat/Oxidored"/>
</dbReference>
<evidence type="ECO:0000259" key="12">
    <source>
        <dbReference type="Pfam" id="PF01593"/>
    </source>
</evidence>
<evidence type="ECO:0000313" key="13">
    <source>
        <dbReference type="EMBL" id="PZD95935.1"/>
    </source>
</evidence>
<comment type="function">
    <text evidence="11">Involved in coproporphyrin-dependent heme b biosynthesis. Catalyzes the oxidation of coproporphyrinogen III to coproporphyrin III.</text>
</comment>
<dbReference type="OrthoDB" id="9805195at2"/>
<keyword evidence="11" id="KW-0963">Cytoplasm</keyword>
<dbReference type="SUPFAM" id="SSF51905">
    <property type="entry name" value="FAD/NAD(P)-binding domain"/>
    <property type="match status" value="1"/>
</dbReference>
<dbReference type="GO" id="GO:0005737">
    <property type="term" value="C:cytoplasm"/>
    <property type="evidence" value="ECO:0007669"/>
    <property type="project" value="UniProtKB-SubCell"/>
</dbReference>
<evidence type="ECO:0000256" key="7">
    <source>
        <dbReference type="ARBA" id="ARBA00022630"/>
    </source>
</evidence>
<evidence type="ECO:0000256" key="6">
    <source>
        <dbReference type="ARBA" id="ARBA00019046"/>
    </source>
</evidence>
<dbReference type="UniPathway" id="UPA00252"/>
<comment type="pathway">
    <text evidence="3 11">Porphyrin-containing compound metabolism; protoheme biosynthesis.</text>
</comment>
<dbReference type="Gene3D" id="3.50.50.60">
    <property type="entry name" value="FAD/NAD(P)-binding domain"/>
    <property type="match status" value="1"/>
</dbReference>
<dbReference type="SUPFAM" id="SSF54373">
    <property type="entry name" value="FAD-linked reductases, C-terminal domain"/>
    <property type="match status" value="1"/>
</dbReference>
<evidence type="ECO:0000313" key="14">
    <source>
        <dbReference type="Proteomes" id="UP000249522"/>
    </source>
</evidence>
<evidence type="ECO:0000256" key="9">
    <source>
        <dbReference type="ARBA" id="ARBA00023002"/>
    </source>
</evidence>
<feature type="domain" description="Amine oxidase" evidence="12">
    <location>
        <begin position="17"/>
        <end position="477"/>
    </location>
</feature>
<comment type="catalytic activity">
    <reaction evidence="1">
        <text>coproporphyrinogen III + 3 O2 = coproporphyrin III + 3 H2O2</text>
        <dbReference type="Rhea" id="RHEA:43436"/>
        <dbReference type="ChEBI" id="CHEBI:15379"/>
        <dbReference type="ChEBI" id="CHEBI:16240"/>
        <dbReference type="ChEBI" id="CHEBI:57309"/>
        <dbReference type="ChEBI" id="CHEBI:131725"/>
        <dbReference type="EC" id="1.3.3.15"/>
    </reaction>
    <physiologicalReaction direction="left-to-right" evidence="1">
        <dbReference type="Rhea" id="RHEA:43437"/>
    </physiologicalReaction>
</comment>
<dbReference type="PANTHER" id="PTHR42923:SF3">
    <property type="entry name" value="PROTOPORPHYRINOGEN OXIDASE"/>
    <property type="match status" value="1"/>
</dbReference>
<comment type="similarity">
    <text evidence="4 11">Belongs to the protoporphyrinogen/coproporphyrinogen oxidase family. Coproporphyrinogen III oxidase subfamily.</text>
</comment>
<sequence>MRGTEHVDQVVIIGGGISGLSSAFYLSRKAKEQGRTVQVTIVEPAGSLGGKINTLRKEGFVIEKGPDSFLARKQPMIDLAVDLGLEDELVPINPAAKKTYILNRGKLHPMPPGLVLGVPTEVMPFVKTGLLSPKAKLRAGMDFVMPARKGDEDESIGGFLERRLGGEVVEKIAEPLLAGIYAGELHKISLRATFPQFREAERKHGSLIRGMRASRKSPSASAGTPAKYRNITFLTFRNGLATVTEALEEQLKHVDLQLGRKAVRIHKRGGSSADEGQRAPRYQVELDNGVHLDADAVIITTPAFSAAPLLKPHLDTEELDDIRYVSVANVVLAFDKKEFGLTFDGSGFLVPRTEGKVITACTWTSTKWLHTSPDDKVLLRCYVGRSGEEAAVELPDEQLTAAVLKDIRSILDIKAEPIFTEITRLRHSMPQYPVGHVEQYKAFRGRLAEKLPGVWATGAAFEGVGLPDCIRQARDTAFSVLDELKG</sequence>
<keyword evidence="7 11" id="KW-0285">Flavoprotein</keyword>
<dbReference type="EC" id="1.3.3.15" evidence="5 11"/>
<keyword evidence="8 11" id="KW-0274">FAD</keyword>
<dbReference type="NCBIfam" id="TIGR00562">
    <property type="entry name" value="proto_IX_ox"/>
    <property type="match status" value="1"/>
</dbReference>
<evidence type="ECO:0000256" key="10">
    <source>
        <dbReference type="ARBA" id="ARBA00023133"/>
    </source>
</evidence>